<evidence type="ECO:0000256" key="4">
    <source>
        <dbReference type="SAM" id="MobiDB-lite"/>
    </source>
</evidence>
<comment type="cofactor">
    <cofactor evidence="1">
        <name>Mg(2+)</name>
        <dbReference type="ChEBI" id="CHEBI:18420"/>
    </cofactor>
</comment>
<organism evidence="5 6">
    <name type="scientific">Saponaria officinalis</name>
    <name type="common">Common soapwort</name>
    <name type="synonym">Lychnis saponaria</name>
    <dbReference type="NCBI Taxonomy" id="3572"/>
    <lineage>
        <taxon>Eukaryota</taxon>
        <taxon>Viridiplantae</taxon>
        <taxon>Streptophyta</taxon>
        <taxon>Embryophyta</taxon>
        <taxon>Tracheophyta</taxon>
        <taxon>Spermatophyta</taxon>
        <taxon>Magnoliopsida</taxon>
        <taxon>eudicotyledons</taxon>
        <taxon>Gunneridae</taxon>
        <taxon>Pentapetalae</taxon>
        <taxon>Caryophyllales</taxon>
        <taxon>Caryophyllaceae</taxon>
        <taxon>Caryophylleae</taxon>
        <taxon>Saponaria</taxon>
    </lineage>
</organism>
<dbReference type="CDD" id="cd00475">
    <property type="entry name" value="Cis_IPPS"/>
    <property type="match status" value="1"/>
</dbReference>
<dbReference type="FunFam" id="3.40.1180.10:FF:000001">
    <property type="entry name" value="(2E,6E)-farnesyl-diphosphate-specific ditrans,polycis-undecaprenyl-diphosphate synthase"/>
    <property type="match status" value="1"/>
</dbReference>
<dbReference type="Proteomes" id="UP001443914">
    <property type="component" value="Unassembled WGS sequence"/>
</dbReference>
<protein>
    <recommendedName>
        <fullName evidence="3">Alkyl transferase</fullName>
        <ecNumber evidence="3">2.5.1.-</ecNumber>
    </recommendedName>
</protein>
<keyword evidence="2 3" id="KW-0808">Transferase</keyword>
<dbReference type="PANTHER" id="PTHR10291">
    <property type="entry name" value="DEHYDRODOLICHYL DIPHOSPHATE SYNTHASE FAMILY MEMBER"/>
    <property type="match status" value="1"/>
</dbReference>
<dbReference type="InterPro" id="IPR036424">
    <property type="entry name" value="UPP_synth-like_sf"/>
</dbReference>
<feature type="region of interest" description="Disordered" evidence="4">
    <location>
        <begin position="37"/>
        <end position="60"/>
    </location>
</feature>
<dbReference type="GO" id="GO:0009409">
    <property type="term" value="P:response to cold"/>
    <property type="evidence" value="ECO:0007669"/>
    <property type="project" value="TreeGrafter"/>
</dbReference>
<dbReference type="GO" id="GO:0016094">
    <property type="term" value="P:polyprenol biosynthetic process"/>
    <property type="evidence" value="ECO:0007669"/>
    <property type="project" value="TreeGrafter"/>
</dbReference>
<accession>A0AAW1L2P0</accession>
<evidence type="ECO:0000313" key="6">
    <source>
        <dbReference type="Proteomes" id="UP001443914"/>
    </source>
</evidence>
<reference evidence="5" key="1">
    <citation type="submission" date="2024-03" db="EMBL/GenBank/DDBJ databases">
        <title>WGS assembly of Saponaria officinalis var. Norfolk2.</title>
        <authorList>
            <person name="Jenkins J."/>
            <person name="Shu S."/>
            <person name="Grimwood J."/>
            <person name="Barry K."/>
            <person name="Goodstein D."/>
            <person name="Schmutz J."/>
            <person name="Leebens-Mack J."/>
            <person name="Osbourn A."/>
        </authorList>
    </citation>
    <scope>NUCLEOTIDE SEQUENCE [LARGE SCALE GENOMIC DNA]</scope>
    <source>
        <strain evidence="5">JIC</strain>
    </source>
</reference>
<name>A0AAW1L2P0_SAPOF</name>
<keyword evidence="6" id="KW-1185">Reference proteome</keyword>
<feature type="compositionally biased region" description="Low complexity" evidence="4">
    <location>
        <begin position="37"/>
        <end position="55"/>
    </location>
</feature>
<gene>
    <name evidence="5" type="ORF">RND81_05G271400</name>
</gene>
<dbReference type="NCBIfam" id="TIGR00055">
    <property type="entry name" value="uppS"/>
    <property type="match status" value="1"/>
</dbReference>
<dbReference type="GO" id="GO:0045547">
    <property type="term" value="F:ditrans,polycis-polyprenyl diphosphate synthase [(2E,6E)-farnesyl diphosphate specific] activity"/>
    <property type="evidence" value="ECO:0007669"/>
    <property type="project" value="TreeGrafter"/>
</dbReference>
<dbReference type="GO" id="GO:0009668">
    <property type="term" value="P:plastid membrane organization"/>
    <property type="evidence" value="ECO:0007669"/>
    <property type="project" value="TreeGrafter"/>
</dbReference>
<proteinExistence type="inferred from homology"/>
<sequence length="308" mass="35290">MRSLRSILPRASAAFSIYCLPHSTNLHHHHLINTNHITSNSSNSNSNSNNNTRTTLPFCTSPENADDFPADLRREKMPEHVAFILDGNKRWADRRGLGSEAGHEAGLKSLLQVMGLCAKWDIKVATFFLFSSENWRRPKQEIEFVMKRFERMLVDELEDIKRKGIKISTIGEISKLSESLQKVLQQTKEATENNTKTHVIFAISYSGKNDLVQACQSIATKVRNGLVEPRDITEFLLERELETNITSNPCPDLLIRTSGEIRISNFLLWQLAYSEMYFTDTLWPDFHEPEFVRALSSFQTRGRRFGGR</sequence>
<evidence type="ECO:0000313" key="5">
    <source>
        <dbReference type="EMBL" id="KAK9727286.1"/>
    </source>
</evidence>
<dbReference type="GO" id="GO:0009570">
    <property type="term" value="C:chloroplast stroma"/>
    <property type="evidence" value="ECO:0007669"/>
    <property type="project" value="TreeGrafter"/>
</dbReference>
<dbReference type="AlphaFoldDB" id="A0AAW1L2P0"/>
<evidence type="ECO:0000256" key="3">
    <source>
        <dbReference type="RuleBase" id="RU363018"/>
    </source>
</evidence>
<dbReference type="PANTHER" id="PTHR10291:SF0">
    <property type="entry name" value="DEHYDRODOLICHYL DIPHOSPHATE SYNTHASE 2"/>
    <property type="match status" value="1"/>
</dbReference>
<dbReference type="Pfam" id="PF01255">
    <property type="entry name" value="Prenyltransf"/>
    <property type="match status" value="1"/>
</dbReference>
<evidence type="ECO:0000256" key="2">
    <source>
        <dbReference type="ARBA" id="ARBA00022679"/>
    </source>
</evidence>
<dbReference type="EC" id="2.5.1.-" evidence="3"/>
<dbReference type="SUPFAM" id="SSF64005">
    <property type="entry name" value="Undecaprenyl diphosphate synthase"/>
    <property type="match status" value="1"/>
</dbReference>
<comment type="caution">
    <text evidence="5">The sequence shown here is derived from an EMBL/GenBank/DDBJ whole genome shotgun (WGS) entry which is preliminary data.</text>
</comment>
<dbReference type="HAMAP" id="MF_01139">
    <property type="entry name" value="ISPT"/>
    <property type="match status" value="1"/>
</dbReference>
<evidence type="ECO:0000256" key="1">
    <source>
        <dbReference type="ARBA" id="ARBA00001946"/>
    </source>
</evidence>
<comment type="similarity">
    <text evidence="3">Belongs to the UPP synthase family.</text>
</comment>
<dbReference type="Gene3D" id="3.40.1180.10">
    <property type="entry name" value="Decaprenyl diphosphate synthase-like"/>
    <property type="match status" value="1"/>
</dbReference>
<dbReference type="InterPro" id="IPR001441">
    <property type="entry name" value="UPP_synth-like"/>
</dbReference>
<dbReference type="EMBL" id="JBDFQZ010000005">
    <property type="protein sequence ID" value="KAK9727286.1"/>
    <property type="molecule type" value="Genomic_DNA"/>
</dbReference>
<dbReference type="InterPro" id="IPR018520">
    <property type="entry name" value="UPP_synth-like_CS"/>
</dbReference>
<dbReference type="PROSITE" id="PS01066">
    <property type="entry name" value="UPP_SYNTHASE"/>
    <property type="match status" value="1"/>
</dbReference>